<sequence>MTDNEIFLLILLLIMGLPWIIWRMLGDDDRAPLVVVQIFVGVLLGPGVLGAAAPALHAQIFNPGAIAALNGIALWAVMLFVWLAGIELNLGAAWAARRDSWTAAGLALLTPLALGGLAGWLILMRPGWIGAQGQPWQAVLGIGMACAVTALPILVLLMDRLAILRAPLGQRVLRYASLDDIAIWAVLALILLDWPRMERQLGFLLCFPFVAWAMRALMQRMAPAERLRLSMVWLALAGLAADWAGLHFMVGAFLAGVVLDRGWFDGDALDRLRDMLLLTVMPVFFLSTGLRTVWAMGGVELVAAALLLLAAAVGGKLLGVRIAGRLLGWRRGEASVIGWLLQTKALIMIIFVNILLDRQVISGATFTALLLMALASTMLTTPMARRGLRRLEADAGVSDQASPDAGRTPQRDQDAGL</sequence>
<keyword evidence="3 8" id="KW-0812">Transmembrane</keyword>
<comment type="subcellular location">
    <subcellularLocation>
        <location evidence="1">Membrane</location>
        <topology evidence="1">Multi-pass membrane protein</topology>
    </subcellularLocation>
</comment>
<comment type="caution">
    <text evidence="10">The sequence shown here is derived from an EMBL/GenBank/DDBJ whole genome shotgun (WGS) entry which is preliminary data.</text>
</comment>
<evidence type="ECO:0000256" key="1">
    <source>
        <dbReference type="ARBA" id="ARBA00004141"/>
    </source>
</evidence>
<evidence type="ECO:0000259" key="9">
    <source>
        <dbReference type="Pfam" id="PF00999"/>
    </source>
</evidence>
<evidence type="ECO:0000256" key="5">
    <source>
        <dbReference type="ARBA" id="ARBA00023065"/>
    </source>
</evidence>
<name>A0ABU4A2B0_9SPHN</name>
<keyword evidence="5" id="KW-0406">Ion transport</keyword>
<keyword evidence="11" id="KW-1185">Reference proteome</keyword>
<dbReference type="EMBL" id="JAPTHD010000017">
    <property type="protein sequence ID" value="MDV5825722.1"/>
    <property type="molecule type" value="Genomic_DNA"/>
</dbReference>
<dbReference type="InterPro" id="IPR038770">
    <property type="entry name" value="Na+/solute_symporter_sf"/>
</dbReference>
<evidence type="ECO:0000256" key="8">
    <source>
        <dbReference type="SAM" id="Phobius"/>
    </source>
</evidence>
<evidence type="ECO:0000256" key="3">
    <source>
        <dbReference type="ARBA" id="ARBA00022692"/>
    </source>
</evidence>
<feature type="transmembrane region" description="Helical" evidence="8">
    <location>
        <begin position="100"/>
        <end position="123"/>
    </location>
</feature>
<evidence type="ECO:0000256" key="6">
    <source>
        <dbReference type="ARBA" id="ARBA00023136"/>
    </source>
</evidence>
<organism evidence="10 11">
    <name type="scientific">Sphingobium naphthae</name>
    <dbReference type="NCBI Taxonomy" id="1886786"/>
    <lineage>
        <taxon>Bacteria</taxon>
        <taxon>Pseudomonadati</taxon>
        <taxon>Pseudomonadota</taxon>
        <taxon>Alphaproteobacteria</taxon>
        <taxon>Sphingomonadales</taxon>
        <taxon>Sphingomonadaceae</taxon>
        <taxon>Sphingobium</taxon>
    </lineage>
</organism>
<keyword evidence="2" id="KW-0813">Transport</keyword>
<feature type="region of interest" description="Disordered" evidence="7">
    <location>
        <begin position="395"/>
        <end position="417"/>
    </location>
</feature>
<feature type="transmembrane region" description="Helical" evidence="8">
    <location>
        <begin position="301"/>
        <end position="324"/>
    </location>
</feature>
<evidence type="ECO:0000256" key="4">
    <source>
        <dbReference type="ARBA" id="ARBA00022989"/>
    </source>
</evidence>
<dbReference type="InterPro" id="IPR050794">
    <property type="entry name" value="CPA2_transporter"/>
</dbReference>
<feature type="transmembrane region" description="Helical" evidence="8">
    <location>
        <begin position="201"/>
        <end position="218"/>
    </location>
</feature>
<feature type="transmembrane region" description="Helical" evidence="8">
    <location>
        <begin position="65"/>
        <end position="88"/>
    </location>
</feature>
<feature type="transmembrane region" description="Helical" evidence="8">
    <location>
        <begin position="275"/>
        <end position="294"/>
    </location>
</feature>
<keyword evidence="6 8" id="KW-0472">Membrane</keyword>
<dbReference type="Pfam" id="PF00999">
    <property type="entry name" value="Na_H_Exchanger"/>
    <property type="match status" value="2"/>
</dbReference>
<keyword evidence="4 8" id="KW-1133">Transmembrane helix</keyword>
<evidence type="ECO:0000256" key="2">
    <source>
        <dbReference type="ARBA" id="ARBA00022448"/>
    </source>
</evidence>
<feature type="transmembrane region" description="Helical" evidence="8">
    <location>
        <begin position="178"/>
        <end position="195"/>
    </location>
</feature>
<dbReference type="PANTHER" id="PTHR32468:SF0">
    <property type="entry name" value="K(+)_H(+) ANTIPORTER 1"/>
    <property type="match status" value="1"/>
</dbReference>
<proteinExistence type="predicted"/>
<feature type="transmembrane region" description="Helical" evidence="8">
    <location>
        <begin position="230"/>
        <end position="255"/>
    </location>
</feature>
<dbReference type="Proteomes" id="UP001185984">
    <property type="component" value="Unassembled WGS sequence"/>
</dbReference>
<feature type="transmembrane region" description="Helical" evidence="8">
    <location>
        <begin position="336"/>
        <end position="356"/>
    </location>
</feature>
<dbReference type="InterPro" id="IPR006153">
    <property type="entry name" value="Cation/H_exchanger_TM"/>
</dbReference>
<feature type="domain" description="Cation/H+ exchanger transmembrane" evidence="9">
    <location>
        <begin position="202"/>
        <end position="382"/>
    </location>
</feature>
<reference evidence="11" key="1">
    <citation type="journal article" date="2022" name="J Environ Chem Eng">
        <title>Biodegradation of petroleum oil using a constructed nonpathogenic and heavy metal-tolerant bacterial consortium isolated from marine sponges.</title>
        <authorList>
            <person name="Dechsakulwatana C."/>
            <person name="Rungsihiranrut A."/>
            <person name="Muangchinda C."/>
            <person name="Ningthoujam R."/>
            <person name="Klankeo P."/>
            <person name="Pinyakong O."/>
        </authorList>
    </citation>
    <scope>NUCLEOTIDE SEQUENCE [LARGE SCALE GENOMIC DNA]</scope>
    <source>
        <strain evidence="11">MO2-4</strain>
    </source>
</reference>
<dbReference type="Gene3D" id="1.20.1530.20">
    <property type="match status" value="1"/>
</dbReference>
<feature type="transmembrane region" description="Helical" evidence="8">
    <location>
        <begin position="135"/>
        <end position="157"/>
    </location>
</feature>
<dbReference type="PANTHER" id="PTHR32468">
    <property type="entry name" value="CATION/H + ANTIPORTER"/>
    <property type="match status" value="1"/>
</dbReference>
<evidence type="ECO:0000256" key="7">
    <source>
        <dbReference type="SAM" id="MobiDB-lite"/>
    </source>
</evidence>
<feature type="transmembrane region" description="Helical" evidence="8">
    <location>
        <begin position="6"/>
        <end position="22"/>
    </location>
</feature>
<protein>
    <submittedName>
        <fullName evidence="10">Cation:proton antiporter</fullName>
    </submittedName>
</protein>
<evidence type="ECO:0000313" key="11">
    <source>
        <dbReference type="Proteomes" id="UP001185984"/>
    </source>
</evidence>
<gene>
    <name evidence="10" type="ORF">O0R41_19135</name>
</gene>
<feature type="transmembrane region" description="Helical" evidence="8">
    <location>
        <begin position="363"/>
        <end position="384"/>
    </location>
</feature>
<evidence type="ECO:0000313" key="10">
    <source>
        <dbReference type="EMBL" id="MDV5825722.1"/>
    </source>
</evidence>
<dbReference type="RefSeq" id="WP_317518059.1">
    <property type="nucleotide sequence ID" value="NZ_JAPTHD010000017.1"/>
</dbReference>
<feature type="domain" description="Cation/H+ exchanger transmembrane" evidence="9">
    <location>
        <begin position="12"/>
        <end position="190"/>
    </location>
</feature>
<accession>A0ABU4A2B0</accession>
<feature type="transmembrane region" description="Helical" evidence="8">
    <location>
        <begin position="34"/>
        <end position="53"/>
    </location>
</feature>